<dbReference type="InterPro" id="IPR003959">
    <property type="entry name" value="ATPase_AAA_core"/>
</dbReference>
<feature type="region of interest" description="Disordered" evidence="1">
    <location>
        <begin position="406"/>
        <end position="427"/>
    </location>
</feature>
<protein>
    <recommendedName>
        <fullName evidence="2">AAA+ ATPase domain-containing protein</fullName>
    </recommendedName>
</protein>
<evidence type="ECO:0000259" key="2">
    <source>
        <dbReference type="SMART" id="SM00382"/>
    </source>
</evidence>
<feature type="domain" description="AAA+ ATPase" evidence="2">
    <location>
        <begin position="504"/>
        <end position="636"/>
    </location>
</feature>
<accession>A0A8H3DY75</accession>
<evidence type="ECO:0000313" key="3">
    <source>
        <dbReference type="EMBL" id="CAE7069500.1"/>
    </source>
</evidence>
<dbReference type="Pfam" id="PF00004">
    <property type="entry name" value="AAA"/>
    <property type="match status" value="1"/>
</dbReference>
<dbReference type="InterPro" id="IPR003593">
    <property type="entry name" value="AAA+_ATPase"/>
</dbReference>
<name>A0A8H3DY75_9AGAM</name>
<dbReference type="Pfam" id="PF22942">
    <property type="entry name" value="DUF7025"/>
    <property type="match status" value="1"/>
</dbReference>
<dbReference type="PANTHER" id="PTHR46411:SF3">
    <property type="entry name" value="AAA+ ATPASE DOMAIN-CONTAINING PROTEIN"/>
    <property type="match status" value="1"/>
</dbReference>
<organism evidence="3 4">
    <name type="scientific">Rhizoctonia solani</name>
    <dbReference type="NCBI Taxonomy" id="456999"/>
    <lineage>
        <taxon>Eukaryota</taxon>
        <taxon>Fungi</taxon>
        <taxon>Dikarya</taxon>
        <taxon>Basidiomycota</taxon>
        <taxon>Agaricomycotina</taxon>
        <taxon>Agaricomycetes</taxon>
        <taxon>Cantharellales</taxon>
        <taxon>Ceratobasidiaceae</taxon>
        <taxon>Rhizoctonia</taxon>
    </lineage>
</organism>
<sequence length="752" mass="85119">MSTSTIKKLAAQLRPVPNSLDSGSTTRSQESERGFGQPNSESRGGSHSTMEGSSYTTSISGMEVTPQVPSSYYLGFKSCNQFWDQGKDQWTETYRVAPPENPPISNRIMAYNRKNSALPHNNHIWIEIRGDSLLELLRPHFQGFSAFTGVVSGIDARHIYMQRKTLQALIPRSTKFQALSGADKTMYTDLQHLLDYIEEEFADVTLELEHMKQEEDPHIRWDLLWALFAPGELLETNESIFGLDMAFKPTYWIYSITAPDYSRPDIYQQARSPIVPPALQVNFSVQGDFLEWTGRGYTSVRIERVVPKYTGGRSIHTLGFKPLTPERKAGFMERGRQYIKLSGVFHLNYQSYIMWEEHEGENPYPNPFAVRRAGPGIKIRKARADGRVMIDMMSFRRFNPDRDVWNADDLSDSSSQAKQEPPSLNENSPELYLLPPTVFGWSFELRRWGQFMVEKLSPITFEPNAFTHLVLPEDDKQFIKALVEARATTEEAPIFEDVVPGKGSGLVMLFHGGTGTGKTLTAEAISEHLQLPLYKVTSEDLDVSPPSPEKVEVKLKRILEISSLWKAVVLIDEADEFIKERSPSVYGYYGPSSSGAFLRLLEYHSGIVILTTNYFGAIDTAVRSRINFALRYKNLDSVSRRILWKKCLLLASATVQNPDKPGVDYDFSQEELSKLAARNTNGREIKNVVQTARALARSVQQPLNITHIYRVWKVQDAFDAGIWTGPGYAEDTLQTSNSSWIISALELLRFCV</sequence>
<dbReference type="SMART" id="SM00382">
    <property type="entry name" value="AAA"/>
    <property type="match status" value="1"/>
</dbReference>
<dbReference type="InterPro" id="IPR054289">
    <property type="entry name" value="DUF7025"/>
</dbReference>
<feature type="compositionally biased region" description="Polar residues" evidence="1">
    <location>
        <begin position="37"/>
        <end position="60"/>
    </location>
</feature>
<dbReference type="Proteomes" id="UP000663827">
    <property type="component" value="Unassembled WGS sequence"/>
</dbReference>
<evidence type="ECO:0000313" key="4">
    <source>
        <dbReference type="Proteomes" id="UP000663827"/>
    </source>
</evidence>
<evidence type="ECO:0000256" key="1">
    <source>
        <dbReference type="SAM" id="MobiDB-lite"/>
    </source>
</evidence>
<dbReference type="GO" id="GO:0016887">
    <property type="term" value="F:ATP hydrolysis activity"/>
    <property type="evidence" value="ECO:0007669"/>
    <property type="project" value="InterPro"/>
</dbReference>
<dbReference type="SUPFAM" id="SSF52540">
    <property type="entry name" value="P-loop containing nucleoside triphosphate hydrolases"/>
    <property type="match status" value="1"/>
</dbReference>
<dbReference type="EMBL" id="CAJNJQ010000305">
    <property type="protein sequence ID" value="CAE7069500.1"/>
    <property type="molecule type" value="Genomic_DNA"/>
</dbReference>
<proteinExistence type="predicted"/>
<dbReference type="InterPro" id="IPR027417">
    <property type="entry name" value="P-loop_NTPase"/>
</dbReference>
<feature type="region of interest" description="Disordered" evidence="1">
    <location>
        <begin position="1"/>
        <end position="61"/>
    </location>
</feature>
<dbReference type="OrthoDB" id="10253553at2759"/>
<dbReference type="PANTHER" id="PTHR46411">
    <property type="entry name" value="FAMILY ATPASE, PUTATIVE-RELATED"/>
    <property type="match status" value="1"/>
</dbReference>
<comment type="caution">
    <text evidence="3">The sequence shown here is derived from an EMBL/GenBank/DDBJ whole genome shotgun (WGS) entry which is preliminary data.</text>
</comment>
<gene>
    <name evidence="3" type="ORF">RDB_LOCUS14336</name>
</gene>
<feature type="compositionally biased region" description="Polar residues" evidence="1">
    <location>
        <begin position="412"/>
        <end position="427"/>
    </location>
</feature>
<dbReference type="GO" id="GO:0005524">
    <property type="term" value="F:ATP binding"/>
    <property type="evidence" value="ECO:0007669"/>
    <property type="project" value="InterPro"/>
</dbReference>
<feature type="compositionally biased region" description="Polar residues" evidence="1">
    <location>
        <begin position="19"/>
        <end position="28"/>
    </location>
</feature>
<dbReference type="AlphaFoldDB" id="A0A8H3DY75"/>
<dbReference type="Gene3D" id="3.40.50.300">
    <property type="entry name" value="P-loop containing nucleotide triphosphate hydrolases"/>
    <property type="match status" value="1"/>
</dbReference>
<reference evidence="3" key="1">
    <citation type="submission" date="2021-01" db="EMBL/GenBank/DDBJ databases">
        <authorList>
            <person name="Kaushik A."/>
        </authorList>
    </citation>
    <scope>NUCLEOTIDE SEQUENCE</scope>
    <source>
        <strain evidence="3">AG5</strain>
    </source>
</reference>